<evidence type="ECO:0000313" key="1">
    <source>
        <dbReference type="EMBL" id="CAI8032148.1"/>
    </source>
</evidence>
<dbReference type="AlphaFoldDB" id="A0AA35SN37"/>
<sequence length="85" mass="9428">MASVFQGLWRLPLSLGSRRAPQVVVLRGLSGATSDSGSLSKTSSKISGSEYKVQEYFGYNPDSYYDFENALVKYRLKQPVPGVKY</sequence>
<protein>
    <recommendedName>
        <fullName evidence="3">NADH dehydrogenase [ubiquinone] flavoprotein 3, mitochondrial</fullName>
    </recommendedName>
</protein>
<organism evidence="1 2">
    <name type="scientific">Geodia barretti</name>
    <name type="common">Barrett's horny sponge</name>
    <dbReference type="NCBI Taxonomy" id="519541"/>
    <lineage>
        <taxon>Eukaryota</taxon>
        <taxon>Metazoa</taxon>
        <taxon>Porifera</taxon>
        <taxon>Demospongiae</taxon>
        <taxon>Heteroscleromorpha</taxon>
        <taxon>Tetractinellida</taxon>
        <taxon>Astrophorina</taxon>
        <taxon>Geodiidae</taxon>
        <taxon>Geodia</taxon>
    </lineage>
</organism>
<proteinExistence type="predicted"/>
<dbReference type="GO" id="GO:0005739">
    <property type="term" value="C:mitochondrion"/>
    <property type="evidence" value="ECO:0007669"/>
    <property type="project" value="InterPro"/>
</dbReference>
<dbReference type="Proteomes" id="UP001174909">
    <property type="component" value="Unassembled WGS sequence"/>
</dbReference>
<reference evidence="1" key="1">
    <citation type="submission" date="2023-03" db="EMBL/GenBank/DDBJ databases">
        <authorList>
            <person name="Steffen K."/>
            <person name="Cardenas P."/>
        </authorList>
    </citation>
    <scope>NUCLEOTIDE SEQUENCE</scope>
</reference>
<gene>
    <name evidence="1" type="ORF">GBAR_LOCUS18200</name>
</gene>
<dbReference type="InterPro" id="IPR026193">
    <property type="entry name" value="NDUFV3"/>
</dbReference>
<dbReference type="Pfam" id="PF15880">
    <property type="entry name" value="NDUFV3"/>
    <property type="match status" value="1"/>
</dbReference>
<accession>A0AA35SN37</accession>
<evidence type="ECO:0000313" key="2">
    <source>
        <dbReference type="Proteomes" id="UP001174909"/>
    </source>
</evidence>
<dbReference type="EMBL" id="CASHTH010002586">
    <property type="protein sequence ID" value="CAI8032148.1"/>
    <property type="molecule type" value="Genomic_DNA"/>
</dbReference>
<name>A0AA35SN37_GEOBA</name>
<evidence type="ECO:0008006" key="3">
    <source>
        <dbReference type="Google" id="ProtNLM"/>
    </source>
</evidence>
<dbReference type="GO" id="GO:0045271">
    <property type="term" value="C:respiratory chain complex I"/>
    <property type="evidence" value="ECO:0007669"/>
    <property type="project" value="InterPro"/>
</dbReference>
<comment type="caution">
    <text evidence="1">The sequence shown here is derived from an EMBL/GenBank/DDBJ whole genome shotgun (WGS) entry which is preliminary data.</text>
</comment>
<keyword evidence="2" id="KW-1185">Reference proteome</keyword>